<dbReference type="RefSeq" id="WP_100677618.1">
    <property type="nucleotide sequence ID" value="NZ_NIPO01000001.1"/>
</dbReference>
<dbReference type="EMBL" id="NIPO01000001">
    <property type="protein sequence ID" value="PJR04054.1"/>
    <property type="molecule type" value="Genomic_DNA"/>
</dbReference>
<evidence type="ECO:0000256" key="6">
    <source>
        <dbReference type="HAMAP-Rule" id="MF_01216"/>
    </source>
</evidence>
<evidence type="ECO:0000256" key="4">
    <source>
        <dbReference type="ARBA" id="ARBA00023027"/>
    </source>
</evidence>
<dbReference type="HAMAP" id="MF_01216">
    <property type="entry name" value="Azoreductase_type1"/>
    <property type="match status" value="1"/>
</dbReference>
<dbReference type="Pfam" id="PF02525">
    <property type="entry name" value="Flavodoxin_2"/>
    <property type="match status" value="1"/>
</dbReference>
<dbReference type="Proteomes" id="UP000231960">
    <property type="component" value="Unassembled WGS sequence"/>
</dbReference>
<dbReference type="SUPFAM" id="SSF52218">
    <property type="entry name" value="Flavoproteins"/>
    <property type="match status" value="1"/>
</dbReference>
<keyword evidence="2 6" id="KW-0288">FMN</keyword>
<feature type="binding site" evidence="6">
    <location>
        <begin position="139"/>
        <end position="142"/>
    </location>
    <ligand>
        <name>FMN</name>
        <dbReference type="ChEBI" id="CHEBI:58210"/>
    </ligand>
</feature>
<evidence type="ECO:0000256" key="2">
    <source>
        <dbReference type="ARBA" id="ARBA00022643"/>
    </source>
</evidence>
<evidence type="ECO:0000256" key="3">
    <source>
        <dbReference type="ARBA" id="ARBA00023002"/>
    </source>
</evidence>
<name>A0A2M9R5C9_9FLAO</name>
<dbReference type="GO" id="GO:0009055">
    <property type="term" value="F:electron transfer activity"/>
    <property type="evidence" value="ECO:0007669"/>
    <property type="project" value="UniProtKB-UniRule"/>
</dbReference>
<dbReference type="InterPro" id="IPR023048">
    <property type="entry name" value="NADH:quinone_OxRdtase_FMN_depd"/>
</dbReference>
<feature type="binding site" evidence="6">
    <location>
        <position position="9"/>
    </location>
    <ligand>
        <name>FMN</name>
        <dbReference type="ChEBI" id="CHEBI:58210"/>
    </ligand>
</feature>
<comment type="subunit">
    <text evidence="6">Homodimer.</text>
</comment>
<comment type="catalytic activity">
    <reaction evidence="5">
        <text>N,N-dimethyl-1,4-phenylenediamine + anthranilate + 2 NAD(+) = 2-(4-dimethylaminophenyl)diazenylbenzoate + 2 NADH + 2 H(+)</text>
        <dbReference type="Rhea" id="RHEA:55872"/>
        <dbReference type="ChEBI" id="CHEBI:15378"/>
        <dbReference type="ChEBI" id="CHEBI:15783"/>
        <dbReference type="ChEBI" id="CHEBI:16567"/>
        <dbReference type="ChEBI" id="CHEBI:57540"/>
        <dbReference type="ChEBI" id="CHEBI:57945"/>
        <dbReference type="ChEBI" id="CHEBI:71579"/>
        <dbReference type="EC" id="1.7.1.17"/>
    </reaction>
    <physiologicalReaction direction="right-to-left" evidence="5">
        <dbReference type="Rhea" id="RHEA:55874"/>
    </physiologicalReaction>
</comment>
<feature type="binding site" evidence="6">
    <location>
        <begin position="95"/>
        <end position="98"/>
    </location>
    <ligand>
        <name>FMN</name>
        <dbReference type="ChEBI" id="CHEBI:58210"/>
    </ligand>
</feature>
<evidence type="ECO:0000313" key="9">
    <source>
        <dbReference type="Proteomes" id="UP000231960"/>
    </source>
</evidence>
<feature type="domain" description="Flavodoxin-like fold" evidence="7">
    <location>
        <begin position="1"/>
        <end position="200"/>
    </location>
</feature>
<accession>A0A2M9R5C9</accession>
<comment type="cofactor">
    <cofactor evidence="6">
        <name>FMN</name>
        <dbReference type="ChEBI" id="CHEBI:58210"/>
    </cofactor>
    <text evidence="6">Binds 1 FMN per subunit.</text>
</comment>
<dbReference type="InterPro" id="IPR029039">
    <property type="entry name" value="Flavoprotein-like_sf"/>
</dbReference>
<dbReference type="GO" id="GO:0016655">
    <property type="term" value="F:oxidoreductase activity, acting on NAD(P)H, quinone or similar compound as acceptor"/>
    <property type="evidence" value="ECO:0007669"/>
    <property type="project" value="InterPro"/>
</dbReference>
<evidence type="ECO:0000313" key="8">
    <source>
        <dbReference type="EMBL" id="PJR04054.1"/>
    </source>
</evidence>
<comment type="similarity">
    <text evidence="6">Belongs to the azoreductase type 1 family.</text>
</comment>
<feature type="binding site" evidence="6">
    <location>
        <begin position="15"/>
        <end position="17"/>
    </location>
    <ligand>
        <name>FMN</name>
        <dbReference type="ChEBI" id="CHEBI:58210"/>
    </ligand>
</feature>
<keyword evidence="4 6" id="KW-0520">NAD</keyword>
<keyword evidence="1 6" id="KW-0285">Flavoprotein</keyword>
<dbReference type="GO" id="GO:0010181">
    <property type="term" value="F:FMN binding"/>
    <property type="evidence" value="ECO:0007669"/>
    <property type="project" value="UniProtKB-UniRule"/>
</dbReference>
<dbReference type="OrthoDB" id="9805013at2"/>
<organism evidence="8 9">
    <name type="scientific">Avrilella dinanensis</name>
    <dbReference type="NCBI Taxonomy" id="2008672"/>
    <lineage>
        <taxon>Bacteria</taxon>
        <taxon>Pseudomonadati</taxon>
        <taxon>Bacteroidota</taxon>
        <taxon>Flavobacteriia</taxon>
        <taxon>Flavobacteriales</taxon>
        <taxon>Flavobacteriaceae</taxon>
        <taxon>Avrilella</taxon>
    </lineage>
</organism>
<evidence type="ECO:0000256" key="1">
    <source>
        <dbReference type="ARBA" id="ARBA00022630"/>
    </source>
</evidence>
<dbReference type="EC" id="1.6.5.-" evidence="6"/>
<dbReference type="EC" id="1.7.1.17" evidence="6"/>
<gene>
    <name evidence="6" type="primary">azoR</name>
    <name evidence="8" type="ORF">CDL10_05585</name>
</gene>
<keyword evidence="3 6" id="KW-0560">Oxidoreductase</keyword>
<dbReference type="PANTHER" id="PTHR43741">
    <property type="entry name" value="FMN-DEPENDENT NADH-AZOREDUCTASE 1"/>
    <property type="match status" value="1"/>
</dbReference>
<dbReference type="InterPro" id="IPR003680">
    <property type="entry name" value="Flavodoxin_fold"/>
</dbReference>
<comment type="function">
    <text evidence="6">Quinone reductase that provides resistance to thiol-specific stress caused by electrophilic quinones.</text>
</comment>
<dbReference type="Gene3D" id="3.40.50.360">
    <property type="match status" value="1"/>
</dbReference>
<dbReference type="GO" id="GO:0016652">
    <property type="term" value="F:oxidoreductase activity, acting on NAD(P)H as acceptor"/>
    <property type="evidence" value="ECO:0007669"/>
    <property type="project" value="UniProtKB-UniRule"/>
</dbReference>
<protein>
    <recommendedName>
        <fullName evidence="6">FMN dependent NADH:quinone oxidoreductase</fullName>
        <ecNumber evidence="6">1.6.5.-</ecNumber>
    </recommendedName>
    <alternativeName>
        <fullName evidence="6">Azo-dye reductase</fullName>
    </alternativeName>
    <alternativeName>
        <fullName evidence="6">FMN-dependent NADH-azo compound oxidoreductase</fullName>
    </alternativeName>
    <alternativeName>
        <fullName evidence="6">FMN-dependent NADH-azoreductase</fullName>
        <ecNumber evidence="6">1.7.1.17</ecNumber>
    </alternativeName>
</protein>
<keyword evidence="9" id="KW-1185">Reference proteome</keyword>
<proteinExistence type="inferred from homology"/>
<sequence>MNILRLVTSFKGNESQSYQLGNKIVEKLKNQLPITNIVTRNLAKNEMPHLNEMHFTSFMTPTDKLSDELKDAVSYSDQALEELISSDIIVIDVPMYNFTIPSSLKAWIDHVVRTGITFRYTENGVEGLVKNKTVYLAISSGGVYSDGPMKDFDFTEKYLKNILGFIGLTDIHTFRVEGVAIPGIKETAMSRAVQSIESQLIIK</sequence>
<dbReference type="AlphaFoldDB" id="A0A2M9R5C9"/>
<evidence type="ECO:0000256" key="5">
    <source>
        <dbReference type="ARBA" id="ARBA00048542"/>
    </source>
</evidence>
<dbReference type="PANTHER" id="PTHR43741:SF2">
    <property type="entry name" value="FMN-DEPENDENT NADH:QUINONE OXIDOREDUCTASE"/>
    <property type="match status" value="1"/>
</dbReference>
<comment type="function">
    <text evidence="6">Also exhibits azoreductase activity. Catalyzes the reductive cleavage of the azo bond in aromatic azo compounds to the corresponding amines.</text>
</comment>
<reference evidence="8 9" key="1">
    <citation type="submission" date="2017-06" db="EMBL/GenBank/DDBJ databases">
        <title>Description of Avrilella dinanensis gen. nov. sp. nov.</title>
        <authorList>
            <person name="Leyer C."/>
            <person name="Sassi M."/>
            <person name="Minet J."/>
            <person name="Kayal S."/>
            <person name="Cattoir V."/>
        </authorList>
    </citation>
    <scope>NUCLEOTIDE SEQUENCE [LARGE SCALE GENOMIC DNA]</scope>
    <source>
        <strain evidence="8 9">UR159</strain>
    </source>
</reference>
<dbReference type="InterPro" id="IPR050104">
    <property type="entry name" value="FMN-dep_NADH:Q_OxRdtase_AzoR1"/>
</dbReference>
<evidence type="ECO:0000259" key="7">
    <source>
        <dbReference type="Pfam" id="PF02525"/>
    </source>
</evidence>
<comment type="caution">
    <text evidence="8">The sequence shown here is derived from an EMBL/GenBank/DDBJ whole genome shotgun (WGS) entry which is preliminary data.</text>
</comment>
<comment type="catalytic activity">
    <reaction evidence="6">
        <text>2 a quinone + NADH + H(+) = 2 a 1,4-benzosemiquinone + NAD(+)</text>
        <dbReference type="Rhea" id="RHEA:65952"/>
        <dbReference type="ChEBI" id="CHEBI:15378"/>
        <dbReference type="ChEBI" id="CHEBI:57540"/>
        <dbReference type="ChEBI" id="CHEBI:57945"/>
        <dbReference type="ChEBI" id="CHEBI:132124"/>
        <dbReference type="ChEBI" id="CHEBI:134225"/>
    </reaction>
</comment>